<dbReference type="EMBL" id="JAUTDP010000003">
    <property type="protein sequence ID" value="KAK3400460.1"/>
    <property type="molecule type" value="Genomic_DNA"/>
</dbReference>
<evidence type="ECO:0000313" key="2">
    <source>
        <dbReference type="Proteomes" id="UP001281003"/>
    </source>
</evidence>
<sequence length="90" mass="10069">MLAIDNVAITLSLFRGLRLTVGLGALTARLGERVLTGNFQLRKPIIDPVFEPRGLLSNEAQSCLFLPGFQGLSLLPCHSHRRIFAWLQRR</sequence>
<name>A0AAE0PI94_SORBR</name>
<organism evidence="1 2">
    <name type="scientific">Sordaria brevicollis</name>
    <dbReference type="NCBI Taxonomy" id="83679"/>
    <lineage>
        <taxon>Eukaryota</taxon>
        <taxon>Fungi</taxon>
        <taxon>Dikarya</taxon>
        <taxon>Ascomycota</taxon>
        <taxon>Pezizomycotina</taxon>
        <taxon>Sordariomycetes</taxon>
        <taxon>Sordariomycetidae</taxon>
        <taxon>Sordariales</taxon>
        <taxon>Sordariaceae</taxon>
        <taxon>Sordaria</taxon>
    </lineage>
</organism>
<reference evidence="1" key="2">
    <citation type="submission" date="2023-07" db="EMBL/GenBank/DDBJ databases">
        <authorList>
            <consortium name="Lawrence Berkeley National Laboratory"/>
            <person name="Haridas S."/>
            <person name="Hensen N."/>
            <person name="Bonometti L."/>
            <person name="Westerberg I."/>
            <person name="Brannstrom I.O."/>
            <person name="Guillou S."/>
            <person name="Cros-Aarteil S."/>
            <person name="Calhoun S."/>
            <person name="Kuo A."/>
            <person name="Mondo S."/>
            <person name="Pangilinan J."/>
            <person name="Riley R."/>
            <person name="LaButti K."/>
            <person name="Andreopoulos B."/>
            <person name="Lipzen A."/>
            <person name="Chen C."/>
            <person name="Yanf M."/>
            <person name="Daum C."/>
            <person name="Ng V."/>
            <person name="Clum A."/>
            <person name="Steindorff A."/>
            <person name="Ohm R."/>
            <person name="Martin F."/>
            <person name="Silar P."/>
            <person name="Natvig D."/>
            <person name="Lalanne C."/>
            <person name="Gautier V."/>
            <person name="Ament-velasquez S.L."/>
            <person name="Kruys A."/>
            <person name="Hutchinson M.I."/>
            <person name="Powell A.J."/>
            <person name="Barry K."/>
            <person name="Miller A.N."/>
            <person name="Grigoriev I.V."/>
            <person name="Debuchy R."/>
            <person name="Gladieux P."/>
            <person name="Thoren M.H."/>
            <person name="Johannesson H."/>
        </authorList>
    </citation>
    <scope>NUCLEOTIDE SEQUENCE</scope>
    <source>
        <strain evidence="1">FGSC 1904</strain>
    </source>
</reference>
<protein>
    <submittedName>
        <fullName evidence="1">Uncharacterized protein</fullName>
    </submittedName>
</protein>
<gene>
    <name evidence="1" type="ORF">B0T20DRAFT_146267</name>
</gene>
<dbReference type="Proteomes" id="UP001281003">
    <property type="component" value="Unassembled WGS sequence"/>
</dbReference>
<dbReference type="AlphaFoldDB" id="A0AAE0PI94"/>
<reference evidence="1" key="1">
    <citation type="journal article" date="2023" name="Mol. Phylogenet. Evol.">
        <title>Genome-scale phylogeny and comparative genomics of the fungal order Sordariales.</title>
        <authorList>
            <person name="Hensen N."/>
            <person name="Bonometti L."/>
            <person name="Westerberg I."/>
            <person name="Brannstrom I.O."/>
            <person name="Guillou S."/>
            <person name="Cros-Aarteil S."/>
            <person name="Calhoun S."/>
            <person name="Haridas S."/>
            <person name="Kuo A."/>
            <person name="Mondo S."/>
            <person name="Pangilinan J."/>
            <person name="Riley R."/>
            <person name="LaButti K."/>
            <person name="Andreopoulos B."/>
            <person name="Lipzen A."/>
            <person name="Chen C."/>
            <person name="Yan M."/>
            <person name="Daum C."/>
            <person name="Ng V."/>
            <person name="Clum A."/>
            <person name="Steindorff A."/>
            <person name="Ohm R.A."/>
            <person name="Martin F."/>
            <person name="Silar P."/>
            <person name="Natvig D.O."/>
            <person name="Lalanne C."/>
            <person name="Gautier V."/>
            <person name="Ament-Velasquez S.L."/>
            <person name="Kruys A."/>
            <person name="Hutchinson M.I."/>
            <person name="Powell A.J."/>
            <person name="Barry K."/>
            <person name="Miller A.N."/>
            <person name="Grigoriev I.V."/>
            <person name="Debuchy R."/>
            <person name="Gladieux P."/>
            <person name="Hiltunen Thoren M."/>
            <person name="Johannesson H."/>
        </authorList>
    </citation>
    <scope>NUCLEOTIDE SEQUENCE</scope>
    <source>
        <strain evidence="1">FGSC 1904</strain>
    </source>
</reference>
<evidence type="ECO:0000313" key="1">
    <source>
        <dbReference type="EMBL" id="KAK3400460.1"/>
    </source>
</evidence>
<comment type="caution">
    <text evidence="1">The sequence shown here is derived from an EMBL/GenBank/DDBJ whole genome shotgun (WGS) entry which is preliminary data.</text>
</comment>
<proteinExistence type="predicted"/>
<accession>A0AAE0PI94</accession>
<keyword evidence="2" id="KW-1185">Reference proteome</keyword>